<evidence type="ECO:0000313" key="4">
    <source>
        <dbReference type="Proteomes" id="UP000318571"/>
    </source>
</evidence>
<proteinExistence type="predicted"/>
<dbReference type="Gene3D" id="3.10.100.10">
    <property type="entry name" value="Mannose-Binding Protein A, subunit A"/>
    <property type="match status" value="1"/>
</dbReference>
<organism evidence="3 4">
    <name type="scientific">Tigriopus californicus</name>
    <name type="common">Marine copepod</name>
    <dbReference type="NCBI Taxonomy" id="6832"/>
    <lineage>
        <taxon>Eukaryota</taxon>
        <taxon>Metazoa</taxon>
        <taxon>Ecdysozoa</taxon>
        <taxon>Arthropoda</taxon>
        <taxon>Crustacea</taxon>
        <taxon>Multicrustacea</taxon>
        <taxon>Hexanauplia</taxon>
        <taxon>Copepoda</taxon>
        <taxon>Harpacticoida</taxon>
        <taxon>Harpacticidae</taxon>
        <taxon>Tigriopus</taxon>
    </lineage>
</organism>
<sequence>MRLNILVFGLSLLIFFTTKLEAANFVDISQDVSGCVLNSTYWFMPLGTWESNKISCLAEDFGTSRLVVVDDQFENDCLAKYVMEHYTPSTSVKYSIGLTDKQYKGIWEWENSDYSTAHFQHWAPGSPTTSKEDCAFMFAGETESKTGFWGTVACSSTTAGLYAICEKPNDEGLQWF</sequence>
<evidence type="ECO:0000256" key="1">
    <source>
        <dbReference type="SAM" id="SignalP"/>
    </source>
</evidence>
<feature type="domain" description="C-type lectin" evidence="2">
    <location>
        <begin position="36"/>
        <end position="155"/>
    </location>
</feature>
<dbReference type="PROSITE" id="PS50041">
    <property type="entry name" value="C_TYPE_LECTIN_2"/>
    <property type="match status" value="1"/>
</dbReference>
<dbReference type="InterPro" id="IPR001304">
    <property type="entry name" value="C-type_lectin-like"/>
</dbReference>
<name>A0A553NSC8_TIGCA</name>
<dbReference type="InterPro" id="IPR016187">
    <property type="entry name" value="CTDL_fold"/>
</dbReference>
<feature type="chain" id="PRO_5022165133" description="C-type lectin domain-containing protein" evidence="1">
    <location>
        <begin position="23"/>
        <end position="176"/>
    </location>
</feature>
<dbReference type="Proteomes" id="UP000318571">
    <property type="component" value="Chromosome 1"/>
</dbReference>
<keyword evidence="1" id="KW-0732">Signal</keyword>
<comment type="caution">
    <text evidence="3">The sequence shown here is derived from an EMBL/GenBank/DDBJ whole genome shotgun (WGS) entry which is preliminary data.</text>
</comment>
<dbReference type="PANTHER" id="PTHR22803">
    <property type="entry name" value="MANNOSE, PHOSPHOLIPASE, LECTIN RECEPTOR RELATED"/>
    <property type="match status" value="1"/>
</dbReference>
<dbReference type="InterPro" id="IPR016186">
    <property type="entry name" value="C-type_lectin-like/link_sf"/>
</dbReference>
<reference evidence="3 4" key="1">
    <citation type="journal article" date="2018" name="Nat. Ecol. Evol.">
        <title>Genomic signatures of mitonuclear coevolution across populations of Tigriopus californicus.</title>
        <authorList>
            <person name="Barreto F.S."/>
            <person name="Watson E.T."/>
            <person name="Lima T.G."/>
            <person name="Willett C.S."/>
            <person name="Edmands S."/>
            <person name="Li W."/>
            <person name="Burton R.S."/>
        </authorList>
    </citation>
    <scope>NUCLEOTIDE SEQUENCE [LARGE SCALE GENOMIC DNA]</scope>
    <source>
        <strain evidence="3 4">San Diego</strain>
    </source>
</reference>
<dbReference type="AlphaFoldDB" id="A0A553NSC8"/>
<dbReference type="EMBL" id="VCGU01000010">
    <property type="protein sequence ID" value="TRY68343.1"/>
    <property type="molecule type" value="Genomic_DNA"/>
</dbReference>
<accession>A0A553NSC8</accession>
<evidence type="ECO:0000313" key="3">
    <source>
        <dbReference type="EMBL" id="TRY68343.1"/>
    </source>
</evidence>
<dbReference type="CDD" id="cd00037">
    <property type="entry name" value="CLECT"/>
    <property type="match status" value="1"/>
</dbReference>
<dbReference type="Pfam" id="PF00059">
    <property type="entry name" value="Lectin_C"/>
    <property type="match status" value="1"/>
</dbReference>
<feature type="signal peptide" evidence="1">
    <location>
        <begin position="1"/>
        <end position="22"/>
    </location>
</feature>
<protein>
    <recommendedName>
        <fullName evidence="2">C-type lectin domain-containing protein</fullName>
    </recommendedName>
</protein>
<keyword evidence="4" id="KW-1185">Reference proteome</keyword>
<gene>
    <name evidence="3" type="ORF">TCAL_13852</name>
</gene>
<dbReference type="OrthoDB" id="10255512at2759"/>
<dbReference type="SUPFAM" id="SSF56436">
    <property type="entry name" value="C-type lectin-like"/>
    <property type="match status" value="1"/>
</dbReference>
<dbReference type="InterPro" id="IPR050111">
    <property type="entry name" value="C-type_lectin/snaclec_domain"/>
</dbReference>
<dbReference type="SMART" id="SM00034">
    <property type="entry name" value="CLECT"/>
    <property type="match status" value="1"/>
</dbReference>
<evidence type="ECO:0000259" key="2">
    <source>
        <dbReference type="PROSITE" id="PS50041"/>
    </source>
</evidence>